<keyword evidence="4" id="KW-1185">Reference proteome</keyword>
<dbReference type="Proteomes" id="UP000597656">
    <property type="component" value="Unassembled WGS sequence"/>
</dbReference>
<comment type="caution">
    <text evidence="3">The sequence shown here is derived from an EMBL/GenBank/DDBJ whole genome shotgun (WGS) entry which is preliminary data.</text>
</comment>
<name>A0ABQ2I9X0_9PSEU</name>
<evidence type="ECO:0000313" key="4">
    <source>
        <dbReference type="Proteomes" id="UP000597656"/>
    </source>
</evidence>
<keyword evidence="2" id="KW-0812">Transmembrane</keyword>
<feature type="region of interest" description="Disordered" evidence="1">
    <location>
        <begin position="177"/>
        <end position="210"/>
    </location>
</feature>
<protein>
    <submittedName>
        <fullName evidence="3">Uncharacterized protein</fullName>
    </submittedName>
</protein>
<dbReference type="RefSeq" id="WP_189157120.1">
    <property type="nucleotide sequence ID" value="NZ_BMNC01000006.1"/>
</dbReference>
<evidence type="ECO:0000256" key="1">
    <source>
        <dbReference type="SAM" id="MobiDB-lite"/>
    </source>
</evidence>
<gene>
    <name evidence="3" type="ORF">GCM10011609_49170</name>
</gene>
<feature type="compositionally biased region" description="Low complexity" evidence="1">
    <location>
        <begin position="186"/>
        <end position="195"/>
    </location>
</feature>
<evidence type="ECO:0000313" key="3">
    <source>
        <dbReference type="EMBL" id="GGN04125.1"/>
    </source>
</evidence>
<sequence length="210" mass="23292">MFPFLDDAEGEELIPASVLITVVASASALVAGAFYVIAGLLGKRIEESSERSAGSIQRLDESVNRLVRDVADLRERTAAFDGRFSVIDREIEAVSSRFVSEYRDVVRHGEEQHYRRLSEMEENFAERARKLESSFTHRIIEALTAVIRYTEAVDEATSDDKRAAARKALEKAVTNLNEELSENIDDASPSASPPEIESHGGYPGEDEDDL</sequence>
<dbReference type="EMBL" id="BMNC01000006">
    <property type="protein sequence ID" value="GGN04125.1"/>
    <property type="molecule type" value="Genomic_DNA"/>
</dbReference>
<organism evidence="3 4">
    <name type="scientific">Lentzea pudingi</name>
    <dbReference type="NCBI Taxonomy" id="1789439"/>
    <lineage>
        <taxon>Bacteria</taxon>
        <taxon>Bacillati</taxon>
        <taxon>Actinomycetota</taxon>
        <taxon>Actinomycetes</taxon>
        <taxon>Pseudonocardiales</taxon>
        <taxon>Pseudonocardiaceae</taxon>
        <taxon>Lentzea</taxon>
    </lineage>
</organism>
<feature type="transmembrane region" description="Helical" evidence="2">
    <location>
        <begin position="13"/>
        <end position="41"/>
    </location>
</feature>
<evidence type="ECO:0000256" key="2">
    <source>
        <dbReference type="SAM" id="Phobius"/>
    </source>
</evidence>
<accession>A0ABQ2I9X0</accession>
<reference evidence="4" key="1">
    <citation type="journal article" date="2019" name="Int. J. Syst. Evol. Microbiol.">
        <title>The Global Catalogue of Microorganisms (GCM) 10K type strain sequencing project: providing services to taxonomists for standard genome sequencing and annotation.</title>
        <authorList>
            <consortium name="The Broad Institute Genomics Platform"/>
            <consortium name="The Broad Institute Genome Sequencing Center for Infectious Disease"/>
            <person name="Wu L."/>
            <person name="Ma J."/>
        </authorList>
    </citation>
    <scope>NUCLEOTIDE SEQUENCE [LARGE SCALE GENOMIC DNA]</scope>
    <source>
        <strain evidence="4">CGMCC 4.7319</strain>
    </source>
</reference>
<keyword evidence="2" id="KW-1133">Transmembrane helix</keyword>
<proteinExistence type="predicted"/>
<keyword evidence="2" id="KW-0472">Membrane</keyword>